<dbReference type="CDD" id="cd00037">
    <property type="entry name" value="CLECT"/>
    <property type="match status" value="1"/>
</dbReference>
<dbReference type="EMBL" id="JH817692">
    <property type="protein sequence ID" value="EKC28883.1"/>
    <property type="molecule type" value="Genomic_DNA"/>
</dbReference>
<gene>
    <name evidence="1" type="ORF">CGI_10009229</name>
</gene>
<evidence type="ECO:0008006" key="2">
    <source>
        <dbReference type="Google" id="ProtNLM"/>
    </source>
</evidence>
<dbReference type="InterPro" id="IPR016186">
    <property type="entry name" value="C-type_lectin-like/link_sf"/>
</dbReference>
<protein>
    <recommendedName>
        <fullName evidence="2">C-type lectin domain-containing protein</fullName>
    </recommendedName>
</protein>
<dbReference type="SUPFAM" id="SSF56436">
    <property type="entry name" value="C-type lectin-like"/>
    <property type="match status" value="1"/>
</dbReference>
<name>K1Q4R4_MAGGI</name>
<proteinExistence type="predicted"/>
<accession>K1Q4R4</accession>
<dbReference type="Gene3D" id="3.10.100.10">
    <property type="entry name" value="Mannose-Binding Protein A, subunit A"/>
    <property type="match status" value="1"/>
</dbReference>
<sequence>MRYAVTGYCLRIADDEIETLRKQLRMKTKSQIESAAEIERLKYELTKLQEATAKPGKEQETINHLLRAKEEHHLTLLEASRWWIVHDSVNHREETEGIERRLQHNLQEMEDKEKELLRLEAETQELTEQLEHAQLGELTSANSIEESHNVADLYDKNCPKDLADNFSETYENEWADALIELTDQKNYTEEEAIRILFDIFQDAYGFSNKQVAMYFNSVSEGMKVFGLDNHEKWPLGVTKLVKDHMKSLSVLVAGNVSKEFLKNQNENYGNATSIYAEACAELCLFIGKIFAYGSEFVMNKVTPAIVLLSAYLRVAKVAASCSTGWTLNSGNGLCYQFFTTLKNHNEAIDYCYTLDALLATPKDLGFPSAGQRCGHLKGEDMNYKFQTSPCDYDYKFVCQKKTTAHGEPDSIEDCAAYALSAGNSYHKWFGLQCSQPAAGYCQGTNFYTWEELEEKISQIKNNLTVDAKSLTSAIRLLTSAYDPRASSQNIGSVGIAVLVSIGCFLLVLDCVPTNGCILGKKKTFNVN</sequence>
<dbReference type="InterPro" id="IPR016187">
    <property type="entry name" value="CTDL_fold"/>
</dbReference>
<evidence type="ECO:0000313" key="1">
    <source>
        <dbReference type="EMBL" id="EKC28883.1"/>
    </source>
</evidence>
<dbReference type="InParanoid" id="K1Q4R4"/>
<reference evidence="1" key="1">
    <citation type="journal article" date="2012" name="Nature">
        <title>The oyster genome reveals stress adaptation and complexity of shell formation.</title>
        <authorList>
            <person name="Zhang G."/>
            <person name="Fang X."/>
            <person name="Guo X."/>
            <person name="Li L."/>
            <person name="Luo R."/>
            <person name="Xu F."/>
            <person name="Yang P."/>
            <person name="Zhang L."/>
            <person name="Wang X."/>
            <person name="Qi H."/>
            <person name="Xiong Z."/>
            <person name="Que H."/>
            <person name="Xie Y."/>
            <person name="Holland P.W."/>
            <person name="Paps J."/>
            <person name="Zhu Y."/>
            <person name="Wu F."/>
            <person name="Chen Y."/>
            <person name="Wang J."/>
            <person name="Peng C."/>
            <person name="Meng J."/>
            <person name="Yang L."/>
            <person name="Liu J."/>
            <person name="Wen B."/>
            <person name="Zhang N."/>
            <person name="Huang Z."/>
            <person name="Zhu Q."/>
            <person name="Feng Y."/>
            <person name="Mount A."/>
            <person name="Hedgecock D."/>
            <person name="Xu Z."/>
            <person name="Liu Y."/>
            <person name="Domazet-Loso T."/>
            <person name="Du Y."/>
            <person name="Sun X."/>
            <person name="Zhang S."/>
            <person name="Liu B."/>
            <person name="Cheng P."/>
            <person name="Jiang X."/>
            <person name="Li J."/>
            <person name="Fan D."/>
            <person name="Wang W."/>
            <person name="Fu W."/>
            <person name="Wang T."/>
            <person name="Wang B."/>
            <person name="Zhang J."/>
            <person name="Peng Z."/>
            <person name="Li Y."/>
            <person name="Li N."/>
            <person name="Wang J."/>
            <person name="Chen M."/>
            <person name="He Y."/>
            <person name="Tan F."/>
            <person name="Song X."/>
            <person name="Zheng Q."/>
            <person name="Huang R."/>
            <person name="Yang H."/>
            <person name="Du X."/>
            <person name="Chen L."/>
            <person name="Yang M."/>
            <person name="Gaffney P.M."/>
            <person name="Wang S."/>
            <person name="Luo L."/>
            <person name="She Z."/>
            <person name="Ming Y."/>
            <person name="Huang W."/>
            <person name="Zhang S."/>
            <person name="Huang B."/>
            <person name="Zhang Y."/>
            <person name="Qu T."/>
            <person name="Ni P."/>
            <person name="Miao G."/>
            <person name="Wang J."/>
            <person name="Wang Q."/>
            <person name="Steinberg C.E."/>
            <person name="Wang H."/>
            <person name="Li N."/>
            <person name="Qian L."/>
            <person name="Zhang G."/>
            <person name="Li Y."/>
            <person name="Yang H."/>
            <person name="Liu X."/>
            <person name="Wang J."/>
            <person name="Yin Y."/>
            <person name="Wang J."/>
        </authorList>
    </citation>
    <scope>NUCLEOTIDE SEQUENCE [LARGE SCALE GENOMIC DNA]</scope>
    <source>
        <strain evidence="1">05x7-T-G4-1.051#20</strain>
    </source>
</reference>
<organism evidence="1">
    <name type="scientific">Magallana gigas</name>
    <name type="common">Pacific oyster</name>
    <name type="synonym">Crassostrea gigas</name>
    <dbReference type="NCBI Taxonomy" id="29159"/>
    <lineage>
        <taxon>Eukaryota</taxon>
        <taxon>Metazoa</taxon>
        <taxon>Spiralia</taxon>
        <taxon>Lophotrochozoa</taxon>
        <taxon>Mollusca</taxon>
        <taxon>Bivalvia</taxon>
        <taxon>Autobranchia</taxon>
        <taxon>Pteriomorphia</taxon>
        <taxon>Ostreida</taxon>
        <taxon>Ostreoidea</taxon>
        <taxon>Ostreidae</taxon>
        <taxon>Magallana</taxon>
    </lineage>
</organism>
<dbReference type="AlphaFoldDB" id="K1Q4R4"/>
<dbReference type="HOGENOM" id="CLU_517052_0_0_1"/>